<sequence length="438" mass="50001">QKKASENKDDDEGKEKEKEKDKKEEKSGDKKKEGEEEEFYDMVGKGISHQEWYHGFMPREDCEEYMKDVGDFILRRTTVDDKPSFILSVMVPSGSIKGNKCTHIRIDYKNNLWSINDGVNRASLMALIKYYMSKPSKYSTVPGAFLKGPVKRPDYYLVHENIYVGNELGRGAFGTVHSGTLKRIGDKDENIDVAIKKMKSGDGAAKKHLLEFFKECRLMLRFNHPNVIRVYGVAPGNQPVLIVLELAGGGSLKGYCKKNDPVPVFQLVNFAKDALRGMQYLQTEKVIHRDLAARNCLLGKNNELKISDFGLSHHGDSFEIDKLKSVPIKWLSPETLSKGRFSHKTDVWSYGVLLWEIFSRCSSDPFPGMNNAEAKVAILNKKPPMDPPSAIPNSIRESYMQCFIFEEELRPDFDGLWKKILPDEEKDYRQSQYYISKV</sequence>
<feature type="domain" description="Protein kinase" evidence="12">
    <location>
        <begin position="162"/>
        <end position="435"/>
    </location>
</feature>
<keyword evidence="7" id="KW-0727">SH2 domain</keyword>
<feature type="compositionally biased region" description="Basic and acidic residues" evidence="10">
    <location>
        <begin position="1"/>
        <end position="34"/>
    </location>
</feature>
<dbReference type="Proteomes" id="UP001432322">
    <property type="component" value="Unassembled WGS sequence"/>
</dbReference>
<evidence type="ECO:0000256" key="10">
    <source>
        <dbReference type="SAM" id="MobiDB-lite"/>
    </source>
</evidence>
<dbReference type="GO" id="GO:0004715">
    <property type="term" value="F:non-membrane spanning protein tyrosine kinase activity"/>
    <property type="evidence" value="ECO:0007669"/>
    <property type="project" value="UniProtKB-EC"/>
</dbReference>
<feature type="domain" description="SH2" evidence="11">
    <location>
        <begin position="52"/>
        <end position="150"/>
    </location>
</feature>
<keyword evidence="14" id="KW-1185">Reference proteome</keyword>
<comment type="caution">
    <text evidence="13">The sequence shown here is derived from an EMBL/GenBank/DDBJ whole genome shotgun (WGS) entry which is preliminary data.</text>
</comment>
<dbReference type="SMART" id="SM00252">
    <property type="entry name" value="SH2"/>
    <property type="match status" value="1"/>
</dbReference>
<keyword evidence="4 8" id="KW-0067">ATP-binding</keyword>
<dbReference type="InterPro" id="IPR000719">
    <property type="entry name" value="Prot_kinase_dom"/>
</dbReference>
<evidence type="ECO:0000256" key="3">
    <source>
        <dbReference type="ARBA" id="ARBA00022777"/>
    </source>
</evidence>
<dbReference type="InterPro" id="IPR050198">
    <property type="entry name" value="Non-receptor_tyrosine_kinases"/>
</dbReference>
<protein>
    <recommendedName>
        <fullName evidence="9">Tyrosine-protein kinase</fullName>
        <ecNumber evidence="9">2.7.10.2</ecNumber>
    </recommendedName>
</protein>
<feature type="non-terminal residue" evidence="13">
    <location>
        <position position="1"/>
    </location>
</feature>
<evidence type="ECO:0000256" key="8">
    <source>
        <dbReference type="PROSITE-ProRule" id="PRU10141"/>
    </source>
</evidence>
<comment type="similarity">
    <text evidence="9">Belongs to the protein kinase superfamily. Tyr protein kinase family.</text>
</comment>
<feature type="region of interest" description="Disordered" evidence="10">
    <location>
        <begin position="1"/>
        <end position="37"/>
    </location>
</feature>
<feature type="non-terminal residue" evidence="13">
    <location>
        <position position="438"/>
    </location>
</feature>
<dbReference type="InterPro" id="IPR001245">
    <property type="entry name" value="Ser-Thr/Tyr_kinase_cat_dom"/>
</dbReference>
<dbReference type="EMBL" id="BTSY01000002">
    <property type="protein sequence ID" value="GMT15128.1"/>
    <property type="molecule type" value="Genomic_DNA"/>
</dbReference>
<evidence type="ECO:0000256" key="5">
    <source>
        <dbReference type="ARBA" id="ARBA00023137"/>
    </source>
</evidence>
<evidence type="ECO:0000259" key="12">
    <source>
        <dbReference type="PROSITE" id="PS50011"/>
    </source>
</evidence>
<dbReference type="InterPro" id="IPR017441">
    <property type="entry name" value="Protein_kinase_ATP_BS"/>
</dbReference>
<dbReference type="CDD" id="cd00192">
    <property type="entry name" value="PTKc"/>
    <property type="match status" value="1"/>
</dbReference>
<evidence type="ECO:0000256" key="9">
    <source>
        <dbReference type="RuleBase" id="RU362096"/>
    </source>
</evidence>
<keyword evidence="2 8" id="KW-0547">Nucleotide-binding</keyword>
<dbReference type="InterPro" id="IPR000980">
    <property type="entry name" value="SH2"/>
</dbReference>
<dbReference type="SUPFAM" id="SSF56112">
    <property type="entry name" value="Protein kinase-like (PK-like)"/>
    <property type="match status" value="1"/>
</dbReference>
<dbReference type="InterPro" id="IPR008266">
    <property type="entry name" value="Tyr_kinase_AS"/>
</dbReference>
<dbReference type="InterPro" id="IPR036860">
    <property type="entry name" value="SH2_dom_sf"/>
</dbReference>
<dbReference type="Pfam" id="PF07714">
    <property type="entry name" value="PK_Tyr_Ser-Thr"/>
    <property type="match status" value="1"/>
</dbReference>
<dbReference type="Pfam" id="PF00017">
    <property type="entry name" value="SH2"/>
    <property type="match status" value="1"/>
</dbReference>
<evidence type="ECO:0000313" key="14">
    <source>
        <dbReference type="Proteomes" id="UP001432322"/>
    </source>
</evidence>
<organism evidence="13 14">
    <name type="scientific">Pristionchus fissidentatus</name>
    <dbReference type="NCBI Taxonomy" id="1538716"/>
    <lineage>
        <taxon>Eukaryota</taxon>
        <taxon>Metazoa</taxon>
        <taxon>Ecdysozoa</taxon>
        <taxon>Nematoda</taxon>
        <taxon>Chromadorea</taxon>
        <taxon>Rhabditida</taxon>
        <taxon>Rhabditina</taxon>
        <taxon>Diplogasteromorpha</taxon>
        <taxon>Diplogasteroidea</taxon>
        <taxon>Neodiplogasteridae</taxon>
        <taxon>Pristionchus</taxon>
    </lineage>
</organism>
<dbReference type="PROSITE" id="PS50001">
    <property type="entry name" value="SH2"/>
    <property type="match status" value="1"/>
</dbReference>
<dbReference type="SMART" id="SM00219">
    <property type="entry name" value="TyrKc"/>
    <property type="match status" value="1"/>
</dbReference>
<dbReference type="GO" id="GO:0005524">
    <property type="term" value="F:ATP binding"/>
    <property type="evidence" value="ECO:0007669"/>
    <property type="project" value="UniProtKB-UniRule"/>
</dbReference>
<dbReference type="Gene3D" id="1.10.510.10">
    <property type="entry name" value="Transferase(Phosphotransferase) domain 1"/>
    <property type="match status" value="1"/>
</dbReference>
<dbReference type="PROSITE" id="PS00107">
    <property type="entry name" value="PROTEIN_KINASE_ATP"/>
    <property type="match status" value="1"/>
</dbReference>
<dbReference type="PRINTS" id="PR00109">
    <property type="entry name" value="TYRKINASE"/>
</dbReference>
<dbReference type="InterPro" id="IPR011009">
    <property type="entry name" value="Kinase-like_dom_sf"/>
</dbReference>
<evidence type="ECO:0000256" key="2">
    <source>
        <dbReference type="ARBA" id="ARBA00022741"/>
    </source>
</evidence>
<dbReference type="Gene3D" id="3.30.505.10">
    <property type="entry name" value="SH2 domain"/>
    <property type="match status" value="1"/>
</dbReference>
<dbReference type="AlphaFoldDB" id="A0AAV5VA54"/>
<reference evidence="13" key="1">
    <citation type="submission" date="2023-10" db="EMBL/GenBank/DDBJ databases">
        <title>Genome assembly of Pristionchus species.</title>
        <authorList>
            <person name="Yoshida K."/>
            <person name="Sommer R.J."/>
        </authorList>
    </citation>
    <scope>NUCLEOTIDE SEQUENCE</scope>
    <source>
        <strain evidence="13">RS5133</strain>
    </source>
</reference>
<dbReference type="PANTHER" id="PTHR24418">
    <property type="entry name" value="TYROSINE-PROTEIN KINASE"/>
    <property type="match status" value="1"/>
</dbReference>
<keyword evidence="5 9" id="KW-0829">Tyrosine-protein kinase</keyword>
<dbReference type="SUPFAM" id="SSF55550">
    <property type="entry name" value="SH2 domain"/>
    <property type="match status" value="1"/>
</dbReference>
<dbReference type="FunFam" id="3.30.505.10:FF:000128">
    <property type="entry name" value="Tyrosine-protein kinase"/>
    <property type="match status" value="1"/>
</dbReference>
<keyword evidence="3 9" id="KW-0418">Kinase</keyword>
<dbReference type="InterPro" id="IPR020635">
    <property type="entry name" value="Tyr_kinase_cat_dom"/>
</dbReference>
<dbReference type="EC" id="2.7.10.2" evidence="9"/>
<feature type="binding site" evidence="8">
    <location>
        <position position="197"/>
    </location>
    <ligand>
        <name>ATP</name>
        <dbReference type="ChEBI" id="CHEBI:30616"/>
    </ligand>
</feature>
<evidence type="ECO:0000313" key="13">
    <source>
        <dbReference type="EMBL" id="GMT15128.1"/>
    </source>
</evidence>
<proteinExistence type="inferred from homology"/>
<name>A0AAV5VA54_9BILA</name>
<evidence type="ECO:0000256" key="4">
    <source>
        <dbReference type="ARBA" id="ARBA00022840"/>
    </source>
</evidence>
<dbReference type="PROSITE" id="PS50011">
    <property type="entry name" value="PROTEIN_KINASE_DOM"/>
    <property type="match status" value="1"/>
</dbReference>
<accession>A0AAV5VA54</accession>
<evidence type="ECO:0000256" key="7">
    <source>
        <dbReference type="PROSITE-ProRule" id="PRU00191"/>
    </source>
</evidence>
<evidence type="ECO:0000259" key="11">
    <source>
        <dbReference type="PROSITE" id="PS50001"/>
    </source>
</evidence>
<dbReference type="FunFam" id="1.10.510.10:FF:001408">
    <property type="entry name" value="Tyrosine-protein kinase"/>
    <property type="match status" value="1"/>
</dbReference>
<gene>
    <name evidence="13" type="ORF">PFISCL1PPCAC_6425</name>
</gene>
<evidence type="ECO:0000256" key="1">
    <source>
        <dbReference type="ARBA" id="ARBA00022679"/>
    </source>
</evidence>
<dbReference type="PROSITE" id="PS00109">
    <property type="entry name" value="PROTEIN_KINASE_TYR"/>
    <property type="match status" value="1"/>
</dbReference>
<evidence type="ECO:0000256" key="6">
    <source>
        <dbReference type="ARBA" id="ARBA00051245"/>
    </source>
</evidence>
<dbReference type="Gene3D" id="3.30.200.20">
    <property type="entry name" value="Phosphorylase Kinase, domain 1"/>
    <property type="match status" value="1"/>
</dbReference>
<keyword evidence="1 9" id="KW-0808">Transferase</keyword>
<comment type="catalytic activity">
    <reaction evidence="6 9">
        <text>L-tyrosyl-[protein] + ATP = O-phospho-L-tyrosyl-[protein] + ADP + H(+)</text>
        <dbReference type="Rhea" id="RHEA:10596"/>
        <dbReference type="Rhea" id="RHEA-COMP:10136"/>
        <dbReference type="Rhea" id="RHEA-COMP:20101"/>
        <dbReference type="ChEBI" id="CHEBI:15378"/>
        <dbReference type="ChEBI" id="CHEBI:30616"/>
        <dbReference type="ChEBI" id="CHEBI:46858"/>
        <dbReference type="ChEBI" id="CHEBI:61978"/>
        <dbReference type="ChEBI" id="CHEBI:456216"/>
        <dbReference type="EC" id="2.7.10.2"/>
    </reaction>
</comment>